<protein>
    <recommendedName>
        <fullName evidence="7">Odorant-binding protein</fullName>
    </recommendedName>
</protein>
<dbReference type="CDD" id="cd23992">
    <property type="entry name" value="PBP_GOBP"/>
    <property type="match status" value="1"/>
</dbReference>
<evidence type="ECO:0008006" key="7">
    <source>
        <dbReference type="Google" id="ProtNLM"/>
    </source>
</evidence>
<dbReference type="InterPro" id="IPR036728">
    <property type="entry name" value="PBP_GOBP_sf"/>
</dbReference>
<gene>
    <name evidence="5" type="ORF">CHIRRI_LOCUS3912</name>
</gene>
<comment type="similarity">
    <text evidence="2">Belongs to the PBP/GOBP family.</text>
</comment>
<proteinExistence type="inferred from homology"/>
<dbReference type="EMBL" id="OU895877">
    <property type="protein sequence ID" value="CAG9800975.1"/>
    <property type="molecule type" value="Genomic_DNA"/>
</dbReference>
<keyword evidence="6" id="KW-1185">Reference proteome</keyword>
<sequence length="135" mass="15359">MRLTISVLYSVVLININMIFAQQQSVMLNGAKVVECAQKLNLGTDMEKLKQVFSDPNHPNEICARLCIYQGMELVDDNFEIVKQKFAMLLKQSGHTVDEPIFQDCLASTEALKNKICEYATSRVHCFITKPQIKF</sequence>
<keyword evidence="3" id="KW-0964">Secreted</keyword>
<dbReference type="Gene3D" id="1.10.238.20">
    <property type="entry name" value="Pheromone/general odorant binding protein domain"/>
    <property type="match status" value="1"/>
</dbReference>
<dbReference type="Proteomes" id="UP001153620">
    <property type="component" value="Chromosome 1"/>
</dbReference>
<accession>A0A9N9WPN9</accession>
<evidence type="ECO:0000313" key="6">
    <source>
        <dbReference type="Proteomes" id="UP001153620"/>
    </source>
</evidence>
<evidence type="ECO:0000313" key="5">
    <source>
        <dbReference type="EMBL" id="CAG9800975.1"/>
    </source>
</evidence>
<dbReference type="AlphaFoldDB" id="A0A9N9WPN9"/>
<evidence type="ECO:0000256" key="3">
    <source>
        <dbReference type="ARBA" id="ARBA00022525"/>
    </source>
</evidence>
<name>A0A9N9WPN9_9DIPT</name>
<dbReference type="GO" id="GO:0005549">
    <property type="term" value="F:odorant binding"/>
    <property type="evidence" value="ECO:0007669"/>
    <property type="project" value="InterPro"/>
</dbReference>
<organism evidence="5 6">
    <name type="scientific">Chironomus riparius</name>
    <dbReference type="NCBI Taxonomy" id="315576"/>
    <lineage>
        <taxon>Eukaryota</taxon>
        <taxon>Metazoa</taxon>
        <taxon>Ecdysozoa</taxon>
        <taxon>Arthropoda</taxon>
        <taxon>Hexapoda</taxon>
        <taxon>Insecta</taxon>
        <taxon>Pterygota</taxon>
        <taxon>Neoptera</taxon>
        <taxon>Endopterygota</taxon>
        <taxon>Diptera</taxon>
        <taxon>Nematocera</taxon>
        <taxon>Chironomoidea</taxon>
        <taxon>Chironomidae</taxon>
        <taxon>Chironominae</taxon>
        <taxon>Chironomus</taxon>
    </lineage>
</organism>
<reference evidence="5" key="2">
    <citation type="submission" date="2022-10" db="EMBL/GenBank/DDBJ databases">
        <authorList>
            <consortium name="ENA_rothamsted_submissions"/>
            <consortium name="culmorum"/>
            <person name="King R."/>
        </authorList>
    </citation>
    <scope>NUCLEOTIDE SEQUENCE</scope>
</reference>
<dbReference type="InterPro" id="IPR006170">
    <property type="entry name" value="PBP/GOBP"/>
</dbReference>
<feature type="chain" id="PRO_5040353939" description="Odorant-binding protein" evidence="4">
    <location>
        <begin position="22"/>
        <end position="135"/>
    </location>
</feature>
<dbReference type="Pfam" id="PF01395">
    <property type="entry name" value="PBP_GOBP"/>
    <property type="match status" value="1"/>
</dbReference>
<feature type="signal peptide" evidence="4">
    <location>
        <begin position="1"/>
        <end position="21"/>
    </location>
</feature>
<comment type="subcellular location">
    <subcellularLocation>
        <location evidence="1">Secreted</location>
    </subcellularLocation>
</comment>
<evidence type="ECO:0000256" key="2">
    <source>
        <dbReference type="ARBA" id="ARBA00008098"/>
    </source>
</evidence>
<evidence type="ECO:0000256" key="1">
    <source>
        <dbReference type="ARBA" id="ARBA00004613"/>
    </source>
</evidence>
<keyword evidence="4" id="KW-0732">Signal</keyword>
<dbReference type="SUPFAM" id="SSF47565">
    <property type="entry name" value="Insect pheromone/odorant-binding proteins"/>
    <property type="match status" value="1"/>
</dbReference>
<reference evidence="5" key="1">
    <citation type="submission" date="2022-01" db="EMBL/GenBank/DDBJ databases">
        <authorList>
            <person name="King R."/>
        </authorList>
    </citation>
    <scope>NUCLEOTIDE SEQUENCE</scope>
</reference>
<dbReference type="GO" id="GO:0005576">
    <property type="term" value="C:extracellular region"/>
    <property type="evidence" value="ECO:0007669"/>
    <property type="project" value="UniProtKB-SubCell"/>
</dbReference>
<evidence type="ECO:0000256" key="4">
    <source>
        <dbReference type="SAM" id="SignalP"/>
    </source>
</evidence>